<sequence length="100" mass="11600">MEKILRWIGYIFIVSGFISLIYIWVNLKVLDPTAIFADDLDMLDPHPYRAPIAIATFFGAFATGILFVAAGNVYEKFMDSFEERERVDYSDGNYFRRKSE</sequence>
<dbReference type="AlphaFoldDB" id="A0A4Y8LPM6"/>
<feature type="transmembrane region" description="Helical" evidence="1">
    <location>
        <begin position="52"/>
        <end position="74"/>
    </location>
</feature>
<keyword evidence="1" id="KW-1133">Transmembrane helix</keyword>
<dbReference type="EMBL" id="SORX01000002">
    <property type="protein sequence ID" value="TFE02897.1"/>
    <property type="molecule type" value="Genomic_DNA"/>
</dbReference>
<dbReference type="OrthoDB" id="2454510at2"/>
<accession>A0A4Y8LPM6</accession>
<evidence type="ECO:0000313" key="2">
    <source>
        <dbReference type="EMBL" id="TFE02897.1"/>
    </source>
</evidence>
<organism evidence="2 3">
    <name type="scientific">Jeotgalibacillus salarius</name>
    <dbReference type="NCBI Taxonomy" id="546023"/>
    <lineage>
        <taxon>Bacteria</taxon>
        <taxon>Bacillati</taxon>
        <taxon>Bacillota</taxon>
        <taxon>Bacilli</taxon>
        <taxon>Bacillales</taxon>
        <taxon>Caryophanaceae</taxon>
        <taxon>Jeotgalibacillus</taxon>
    </lineage>
</organism>
<dbReference type="RefSeq" id="WP_134379750.1">
    <property type="nucleotide sequence ID" value="NZ_SORX01000002.1"/>
</dbReference>
<reference evidence="2 3" key="1">
    <citation type="submission" date="2019-03" db="EMBL/GenBank/DDBJ databases">
        <authorList>
            <person name="Yang Y."/>
        </authorList>
    </citation>
    <scope>NUCLEOTIDE SEQUENCE [LARGE SCALE GENOMIC DNA]</scope>
    <source>
        <strain evidence="2 3">ASL-1</strain>
    </source>
</reference>
<dbReference type="Proteomes" id="UP000297776">
    <property type="component" value="Unassembled WGS sequence"/>
</dbReference>
<proteinExistence type="predicted"/>
<gene>
    <name evidence="2" type="ORF">E2626_03570</name>
</gene>
<feature type="transmembrane region" description="Helical" evidence="1">
    <location>
        <begin position="7"/>
        <end position="25"/>
    </location>
</feature>
<comment type="caution">
    <text evidence="2">The sequence shown here is derived from an EMBL/GenBank/DDBJ whole genome shotgun (WGS) entry which is preliminary data.</text>
</comment>
<protein>
    <submittedName>
        <fullName evidence="2">Uncharacterized protein</fullName>
    </submittedName>
</protein>
<keyword evidence="1" id="KW-0472">Membrane</keyword>
<evidence type="ECO:0000313" key="3">
    <source>
        <dbReference type="Proteomes" id="UP000297776"/>
    </source>
</evidence>
<evidence type="ECO:0000256" key="1">
    <source>
        <dbReference type="SAM" id="Phobius"/>
    </source>
</evidence>
<keyword evidence="1" id="KW-0812">Transmembrane</keyword>
<name>A0A4Y8LPM6_9BACL</name>
<keyword evidence="3" id="KW-1185">Reference proteome</keyword>